<evidence type="ECO:0000256" key="1">
    <source>
        <dbReference type="SAM" id="MobiDB-lite"/>
    </source>
</evidence>
<dbReference type="AlphaFoldDB" id="A0A6A6T2C1"/>
<dbReference type="Proteomes" id="UP000799324">
    <property type="component" value="Unassembled WGS sequence"/>
</dbReference>
<reference evidence="3" key="1">
    <citation type="journal article" date="2020" name="Stud. Mycol.">
        <title>101 Dothideomycetes genomes: a test case for predicting lifestyles and emergence of pathogens.</title>
        <authorList>
            <person name="Haridas S."/>
            <person name="Albert R."/>
            <person name="Binder M."/>
            <person name="Bloem J."/>
            <person name="Labutti K."/>
            <person name="Salamov A."/>
            <person name="Andreopoulos B."/>
            <person name="Baker S."/>
            <person name="Barry K."/>
            <person name="Bills G."/>
            <person name="Bluhm B."/>
            <person name="Cannon C."/>
            <person name="Castanera R."/>
            <person name="Culley D."/>
            <person name="Daum C."/>
            <person name="Ezra D."/>
            <person name="Gonzalez J."/>
            <person name="Henrissat B."/>
            <person name="Kuo A."/>
            <person name="Liang C."/>
            <person name="Lipzen A."/>
            <person name="Lutzoni F."/>
            <person name="Magnuson J."/>
            <person name="Mondo S."/>
            <person name="Nolan M."/>
            <person name="Ohm R."/>
            <person name="Pangilinan J."/>
            <person name="Park H.-J."/>
            <person name="Ramirez L."/>
            <person name="Alfaro M."/>
            <person name="Sun H."/>
            <person name="Tritt A."/>
            <person name="Yoshinaga Y."/>
            <person name="Zwiers L.-H."/>
            <person name="Turgeon B."/>
            <person name="Goodwin S."/>
            <person name="Spatafora J."/>
            <person name="Crous P."/>
            <person name="Grigoriev I."/>
        </authorList>
    </citation>
    <scope>NUCLEOTIDE SEQUENCE</scope>
    <source>
        <strain evidence="3">CBS 122681</strain>
    </source>
</reference>
<evidence type="ECO:0000313" key="4">
    <source>
        <dbReference type="Proteomes" id="UP000799324"/>
    </source>
</evidence>
<dbReference type="SUPFAM" id="SSF143990">
    <property type="entry name" value="YbiA-like"/>
    <property type="match status" value="1"/>
</dbReference>
<dbReference type="CDD" id="cd15457">
    <property type="entry name" value="NADAR"/>
    <property type="match status" value="1"/>
</dbReference>
<evidence type="ECO:0000259" key="2">
    <source>
        <dbReference type="Pfam" id="PF08719"/>
    </source>
</evidence>
<sequence>MRKYKVQPTKRSMAAVSDTIFFYMPADKPYGRFCQWHPSPIRIPTSSLVFLDALSSATQRPSALLTHFAEQQAQRQSADVEEQKQTQAQGLENSALHFSCAEQSYMFCKALFFGDETACTAILATPDPKTQKLIGKNVKGFEEEKWSEVKFRVAVVGNWYKFTHGLNECQYEPLRKGKDKESEKRDGMRDTLLGTGDKEIAEAGRRDRVWGIGYKAEEAERHRHHWGQNLLGKALMRVRERLRANLKEMQDGEWVEWDWDGGEEDVSEKEGAEGERVEAEGSMEG</sequence>
<feature type="compositionally biased region" description="Basic and acidic residues" evidence="1">
    <location>
        <begin position="268"/>
        <end position="279"/>
    </location>
</feature>
<gene>
    <name evidence="3" type="ORF">K491DRAFT_679820</name>
</gene>
<proteinExistence type="predicted"/>
<dbReference type="EMBL" id="MU004367">
    <property type="protein sequence ID" value="KAF2654229.1"/>
    <property type="molecule type" value="Genomic_DNA"/>
</dbReference>
<evidence type="ECO:0000313" key="3">
    <source>
        <dbReference type="EMBL" id="KAF2654229.1"/>
    </source>
</evidence>
<protein>
    <submittedName>
        <fullName evidence="3">DUF1768-domain-containing protein</fullName>
    </submittedName>
</protein>
<dbReference type="InterPro" id="IPR037238">
    <property type="entry name" value="YbiA-like_sf"/>
</dbReference>
<feature type="region of interest" description="Disordered" evidence="1">
    <location>
        <begin position="260"/>
        <end position="285"/>
    </location>
</feature>
<dbReference type="Pfam" id="PF08719">
    <property type="entry name" value="NADAR"/>
    <property type="match status" value="1"/>
</dbReference>
<dbReference type="InterPro" id="IPR012816">
    <property type="entry name" value="NADAR"/>
</dbReference>
<name>A0A6A6T2C1_9PLEO</name>
<accession>A0A6A6T2C1</accession>
<dbReference type="Gene3D" id="1.10.357.40">
    <property type="entry name" value="YbiA-like"/>
    <property type="match status" value="1"/>
</dbReference>
<organism evidence="3 4">
    <name type="scientific">Lophiostoma macrostomum CBS 122681</name>
    <dbReference type="NCBI Taxonomy" id="1314788"/>
    <lineage>
        <taxon>Eukaryota</taxon>
        <taxon>Fungi</taxon>
        <taxon>Dikarya</taxon>
        <taxon>Ascomycota</taxon>
        <taxon>Pezizomycotina</taxon>
        <taxon>Dothideomycetes</taxon>
        <taxon>Pleosporomycetidae</taxon>
        <taxon>Pleosporales</taxon>
        <taxon>Lophiostomataceae</taxon>
        <taxon>Lophiostoma</taxon>
    </lineage>
</organism>
<keyword evidence="4" id="KW-1185">Reference proteome</keyword>
<feature type="domain" description="NADAR" evidence="2">
    <location>
        <begin position="21"/>
        <end position="243"/>
    </location>
</feature>
<dbReference type="OrthoDB" id="206452at2759"/>